<comment type="caution">
    <text evidence="9">The sequence shown here is derived from an EMBL/GenBank/DDBJ whole genome shotgun (WGS) entry which is preliminary data.</text>
</comment>
<dbReference type="Pfam" id="PF00005">
    <property type="entry name" value="ABC_tran"/>
    <property type="match status" value="2"/>
</dbReference>
<name>A0A4R5LK37_9BURK</name>
<dbReference type="SUPFAM" id="SSF52540">
    <property type="entry name" value="P-loop containing nucleoside triphosphate hydrolases"/>
    <property type="match status" value="2"/>
</dbReference>
<evidence type="ECO:0000256" key="4">
    <source>
        <dbReference type="ARBA" id="ARBA00022741"/>
    </source>
</evidence>
<evidence type="ECO:0000259" key="8">
    <source>
        <dbReference type="PROSITE" id="PS50893"/>
    </source>
</evidence>
<dbReference type="PROSITE" id="PS00211">
    <property type="entry name" value="ABC_TRANSPORTER_1"/>
    <property type="match status" value="2"/>
</dbReference>
<evidence type="ECO:0000256" key="1">
    <source>
        <dbReference type="ARBA" id="ARBA00022475"/>
    </source>
</evidence>
<evidence type="ECO:0000256" key="7">
    <source>
        <dbReference type="ARBA" id="ARBA00069073"/>
    </source>
</evidence>
<dbReference type="PANTHER" id="PTHR19211">
    <property type="entry name" value="ATP-BINDING TRANSPORT PROTEIN-RELATED"/>
    <property type="match status" value="1"/>
</dbReference>
<feature type="domain" description="ABC transporter" evidence="8">
    <location>
        <begin position="313"/>
        <end position="548"/>
    </location>
</feature>
<evidence type="ECO:0000313" key="10">
    <source>
        <dbReference type="Proteomes" id="UP000295606"/>
    </source>
</evidence>
<dbReference type="InterPro" id="IPR017871">
    <property type="entry name" value="ABC_transporter-like_CS"/>
</dbReference>
<dbReference type="GO" id="GO:0005524">
    <property type="term" value="F:ATP binding"/>
    <property type="evidence" value="ECO:0007669"/>
    <property type="project" value="UniProtKB-KW"/>
</dbReference>
<reference evidence="9 10" key="1">
    <citation type="submission" date="2019-03" db="EMBL/GenBank/DDBJ databases">
        <title>Paraburkholderia sp. isolated from native Mimosa gymnas in Guartela State Park, Brazil.</title>
        <authorList>
            <person name="Paulitsch F."/>
            <person name="Hungria M."/>
            <person name="Delamuta J.R.M."/>
            <person name="Ribeiro R.A."/>
            <person name="Dall'Agnol R."/>
            <person name="Silva J.S.B."/>
        </authorList>
    </citation>
    <scope>NUCLEOTIDE SEQUENCE [LARGE SCALE GENOMIC DNA]</scope>
    <source>
        <strain evidence="9 10">CNPSo 3008</strain>
    </source>
</reference>
<dbReference type="Pfam" id="PF12848">
    <property type="entry name" value="ABC_tran_Xtn"/>
    <property type="match status" value="1"/>
</dbReference>
<evidence type="ECO:0000256" key="6">
    <source>
        <dbReference type="ARBA" id="ARBA00061571"/>
    </source>
</evidence>
<dbReference type="GO" id="GO:0016887">
    <property type="term" value="F:ATP hydrolysis activity"/>
    <property type="evidence" value="ECO:0007669"/>
    <property type="project" value="InterPro"/>
</dbReference>
<keyword evidence="2" id="KW-0472">Membrane</keyword>
<keyword evidence="4" id="KW-0547">Nucleotide-binding</keyword>
<dbReference type="InterPro" id="IPR032781">
    <property type="entry name" value="ABC_tran_Xtn"/>
</dbReference>
<dbReference type="FunFam" id="3.40.50.300:FF:002053">
    <property type="entry name" value="ABC transporter ATP-binding protein"/>
    <property type="match status" value="1"/>
</dbReference>
<gene>
    <name evidence="9" type="ORF">E1N52_05385</name>
</gene>
<evidence type="ECO:0000256" key="2">
    <source>
        <dbReference type="ARBA" id="ARBA00022519"/>
    </source>
</evidence>
<dbReference type="AlphaFoldDB" id="A0A4R5LK37"/>
<dbReference type="InterPro" id="IPR003439">
    <property type="entry name" value="ABC_transporter-like_ATP-bd"/>
</dbReference>
<evidence type="ECO:0000256" key="5">
    <source>
        <dbReference type="ARBA" id="ARBA00022840"/>
    </source>
</evidence>
<dbReference type="PROSITE" id="PS50893">
    <property type="entry name" value="ABC_TRANSPORTER_2"/>
    <property type="match status" value="2"/>
</dbReference>
<dbReference type="OrthoDB" id="9762051at2"/>
<proteinExistence type="inferred from homology"/>
<feature type="domain" description="ABC transporter" evidence="8">
    <location>
        <begin position="2"/>
        <end position="246"/>
    </location>
</feature>
<dbReference type="PANTHER" id="PTHR19211:SF14">
    <property type="entry name" value="ATP-BINDING CASSETTE SUB-FAMILY F MEMBER 1"/>
    <property type="match status" value="1"/>
</dbReference>
<keyword evidence="1" id="KW-1003">Cell membrane</keyword>
<keyword evidence="3" id="KW-0677">Repeat</keyword>
<organism evidence="9 10">
    <name type="scientific">Paraburkholderia guartelaensis</name>
    <dbReference type="NCBI Taxonomy" id="2546446"/>
    <lineage>
        <taxon>Bacteria</taxon>
        <taxon>Pseudomonadati</taxon>
        <taxon>Pseudomonadota</taxon>
        <taxon>Betaproteobacteria</taxon>
        <taxon>Burkholderiales</taxon>
        <taxon>Burkholderiaceae</taxon>
        <taxon>Paraburkholderia</taxon>
    </lineage>
</organism>
<sequence>MISVRNLTLRRGVNVVLDRASVTFTPGEKIGLVGRNGAGKSSFFGLLNGTLHEDSGEFSIPAAWRMGQVAQEMPETEQGATDFVVEGDTVLLAAQAEVAAAEASDDGMRMAHAYMALHDAGAHDAPARAQALILGLGFTAAQLDQPVNSFSGGWRMRLQLARALMCPSDLLLLDEPTNHLDLDALVWLEAWLKRYQGTLVVISHDREFLDAVTQVTVHVDNAKLVRYGGNYSKFEDMRAEQLELQQAAMARQADKIAHLQKFIDRFKAKASKAKQAQSRVKALERMEKIAPVLADAEFNFEFKEPLNVPNPLLSMLDASFGYPAPAGALPGTPPTIIVRGISRSVLAGQRIGILGANGQGKSTLVKTVAHALAPISGEISEGKGLNIGYFAQQELDVLRPLDTPMEHMIRLARDTPAHMRAPGQSGTEQSLRTFLGTFNFSGDTVHQAVSTMSGGEKARLVLCMIVWQRPNLLLLDEPTNHLDLATREALAMALNEFEGTVMLVSHDRALLRAVCDEFWLVTKGGVEPFDGDLDDYQAFLRDEARRTREQAAAE</sequence>
<dbReference type="EMBL" id="SMOD01000003">
    <property type="protein sequence ID" value="TDG09943.1"/>
    <property type="molecule type" value="Genomic_DNA"/>
</dbReference>
<dbReference type="Gene3D" id="3.40.50.300">
    <property type="entry name" value="P-loop containing nucleotide triphosphate hydrolases"/>
    <property type="match status" value="2"/>
</dbReference>
<dbReference type="Proteomes" id="UP000295606">
    <property type="component" value="Unassembled WGS sequence"/>
</dbReference>
<evidence type="ECO:0000313" key="9">
    <source>
        <dbReference type="EMBL" id="TDG09943.1"/>
    </source>
</evidence>
<dbReference type="SMART" id="SM00382">
    <property type="entry name" value="AAA"/>
    <property type="match status" value="2"/>
</dbReference>
<accession>A0A4R5LK37</accession>
<comment type="similarity">
    <text evidence="6">Belongs to the ABC transporter superfamily. ABCF family. YheS subfamily.</text>
</comment>
<keyword evidence="2" id="KW-0997">Cell inner membrane</keyword>
<dbReference type="InterPro" id="IPR027417">
    <property type="entry name" value="P-loop_NTPase"/>
</dbReference>
<protein>
    <recommendedName>
        <fullName evidence="7">Probable ATP-binding protein YheS</fullName>
    </recommendedName>
</protein>
<dbReference type="RefSeq" id="WP_133180875.1">
    <property type="nucleotide sequence ID" value="NZ_SMOD01000003.1"/>
</dbReference>
<dbReference type="CDD" id="cd03221">
    <property type="entry name" value="ABCF_EF-3"/>
    <property type="match status" value="2"/>
</dbReference>
<dbReference type="FunFam" id="3.40.50.300:FF:000011">
    <property type="entry name" value="Putative ABC transporter ATP-binding component"/>
    <property type="match status" value="1"/>
</dbReference>
<evidence type="ECO:0000256" key="3">
    <source>
        <dbReference type="ARBA" id="ARBA00022737"/>
    </source>
</evidence>
<keyword evidence="5 9" id="KW-0067">ATP-binding</keyword>
<dbReference type="InterPro" id="IPR003593">
    <property type="entry name" value="AAA+_ATPase"/>
</dbReference>
<dbReference type="InterPro" id="IPR050611">
    <property type="entry name" value="ABCF"/>
</dbReference>